<feature type="domain" description="Glycosyl hydrolase family 32 C-terminal" evidence="6">
    <location>
        <begin position="448"/>
        <end position="502"/>
    </location>
</feature>
<dbReference type="AlphaFoldDB" id="A6DF96"/>
<proteinExistence type="inferred from homology"/>
<comment type="similarity">
    <text evidence="1 4">Belongs to the glycosyl hydrolase 32 family.</text>
</comment>
<dbReference type="Gene3D" id="2.115.10.20">
    <property type="entry name" value="Glycosyl hydrolase domain, family 43"/>
    <property type="match status" value="1"/>
</dbReference>
<evidence type="ECO:0000259" key="5">
    <source>
        <dbReference type="Pfam" id="PF00251"/>
    </source>
</evidence>
<dbReference type="SUPFAM" id="SSF49899">
    <property type="entry name" value="Concanavalin A-like lectins/glucanases"/>
    <property type="match status" value="1"/>
</dbReference>
<name>A6DF96_9BACT</name>
<gene>
    <name evidence="7" type="ORF">LNTAR_17038</name>
</gene>
<keyword evidence="8" id="KW-1185">Reference proteome</keyword>
<dbReference type="OrthoDB" id="9759709at2"/>
<accession>A6DF96</accession>
<dbReference type="Pfam" id="PF00251">
    <property type="entry name" value="Glyco_hydro_32N"/>
    <property type="match status" value="1"/>
</dbReference>
<dbReference type="Proteomes" id="UP000004947">
    <property type="component" value="Unassembled WGS sequence"/>
</dbReference>
<evidence type="ECO:0000259" key="6">
    <source>
        <dbReference type="Pfam" id="PF08244"/>
    </source>
</evidence>
<evidence type="ECO:0000256" key="2">
    <source>
        <dbReference type="ARBA" id="ARBA00022801"/>
    </source>
</evidence>
<feature type="domain" description="Glycosyl hydrolase family 32 N-terminal" evidence="5">
    <location>
        <begin position="55"/>
        <end position="374"/>
    </location>
</feature>
<keyword evidence="3 4" id="KW-0326">Glycosidase</keyword>
<evidence type="ECO:0000313" key="7">
    <source>
        <dbReference type="EMBL" id="EDM29476.1"/>
    </source>
</evidence>
<evidence type="ECO:0000256" key="3">
    <source>
        <dbReference type="ARBA" id="ARBA00023295"/>
    </source>
</evidence>
<dbReference type="EMBL" id="ABCK01000001">
    <property type="protein sequence ID" value="EDM29476.1"/>
    <property type="molecule type" value="Genomic_DNA"/>
</dbReference>
<reference evidence="7 8" key="1">
    <citation type="journal article" date="2010" name="J. Bacteriol.">
        <title>Genome sequence of Lentisphaera araneosa HTCC2155T, the type species of the order Lentisphaerales in the phylum Lentisphaerae.</title>
        <authorList>
            <person name="Thrash J.C."/>
            <person name="Cho J.C."/>
            <person name="Vergin K.L."/>
            <person name="Morris R.M."/>
            <person name="Giovannoni S.J."/>
        </authorList>
    </citation>
    <scope>NUCLEOTIDE SEQUENCE [LARGE SCALE GENOMIC DNA]</scope>
    <source>
        <strain evidence="7 8">HTCC2155</strain>
    </source>
</reference>
<dbReference type="PANTHER" id="PTHR42800">
    <property type="entry name" value="EXOINULINASE INUD (AFU_ORTHOLOGUE AFUA_5G00480)"/>
    <property type="match status" value="1"/>
</dbReference>
<protein>
    <submittedName>
        <fullName evidence="7">2,6-beta-D-fructofuranosidase</fullName>
    </submittedName>
</protein>
<dbReference type="InterPro" id="IPR013148">
    <property type="entry name" value="Glyco_hydro_32_N"/>
</dbReference>
<dbReference type="Gene3D" id="2.60.120.560">
    <property type="entry name" value="Exo-inulinase, domain 1"/>
    <property type="match status" value="1"/>
</dbReference>
<evidence type="ECO:0000256" key="1">
    <source>
        <dbReference type="ARBA" id="ARBA00009902"/>
    </source>
</evidence>
<organism evidence="7 8">
    <name type="scientific">Lentisphaera araneosa HTCC2155</name>
    <dbReference type="NCBI Taxonomy" id="313628"/>
    <lineage>
        <taxon>Bacteria</taxon>
        <taxon>Pseudomonadati</taxon>
        <taxon>Lentisphaerota</taxon>
        <taxon>Lentisphaeria</taxon>
        <taxon>Lentisphaerales</taxon>
        <taxon>Lentisphaeraceae</taxon>
        <taxon>Lentisphaera</taxon>
    </lineage>
</organism>
<keyword evidence="2 4" id="KW-0378">Hydrolase</keyword>
<dbReference type="InterPro" id="IPR023296">
    <property type="entry name" value="Glyco_hydro_beta-prop_sf"/>
</dbReference>
<evidence type="ECO:0000313" key="8">
    <source>
        <dbReference type="Proteomes" id="UP000004947"/>
    </source>
</evidence>
<dbReference type="InterPro" id="IPR001362">
    <property type="entry name" value="Glyco_hydro_32"/>
</dbReference>
<dbReference type="RefSeq" id="WP_007276598.1">
    <property type="nucleotide sequence ID" value="NZ_ABCK01000001.1"/>
</dbReference>
<comment type="caution">
    <text evidence="7">The sequence shown here is derived from an EMBL/GenBank/DDBJ whole genome shotgun (WGS) entry which is preliminary data.</text>
</comment>
<dbReference type="InterPro" id="IPR013320">
    <property type="entry name" value="ConA-like_dom_sf"/>
</dbReference>
<dbReference type="GO" id="GO:0005737">
    <property type="term" value="C:cytoplasm"/>
    <property type="evidence" value="ECO:0007669"/>
    <property type="project" value="TreeGrafter"/>
</dbReference>
<dbReference type="PANTHER" id="PTHR42800:SF1">
    <property type="entry name" value="EXOINULINASE INUD (AFU_ORTHOLOGUE AFUA_5G00480)"/>
    <property type="match status" value="1"/>
</dbReference>
<dbReference type="CDD" id="cd18622">
    <property type="entry name" value="GH32_Inu-like"/>
    <property type="match status" value="1"/>
</dbReference>
<dbReference type="SUPFAM" id="SSF75005">
    <property type="entry name" value="Arabinanase/levansucrase/invertase"/>
    <property type="match status" value="1"/>
</dbReference>
<dbReference type="Pfam" id="PF08244">
    <property type="entry name" value="Glyco_hydro_32C"/>
    <property type="match status" value="1"/>
</dbReference>
<evidence type="ECO:0000256" key="4">
    <source>
        <dbReference type="RuleBase" id="RU362110"/>
    </source>
</evidence>
<sequence>MKIPKKLLSFIGLGVCTLCPPELNAQADPLFNPKHLNFESYKDIGYNQKYRPQYHFTSRKNWLNDPNGLIYYAGEYHMFFQHHALKNANGTKSWGHAVSSDMIHWTQLEHAIVPYKIPNEHISAEFAKKWDGEVAIWSGTTVIDHKNILGKQIGNIKTMVAYFTATARPEFFQAAAYSTDKGRTFKLLKDGGVILPNQGLLKGERDPKVFWHEASQKYVMLIWIKAGEWGNKDKLSGVRFFTSENLLDWKATSSLDRKWFAECMDIVEIPVDDDINNKKWVLYDASFDYEIGDFDGDKFKSDKVTLKGDYGFHYYAAQTFNNSPDGRSIMIGWLNDRKHSPFVESKMPFDQQMSIPTKMTLRTTPEGIRLFRWPVKELESLYIKSTRFESTTLKALNTQLKKLNSDLIDCTVELQPRADLEFNFRGIKVKYDHKSQTLQPIKILKKNHKSRRLPAALSGGKLKLRVLIDQASIEIFVNEGSHVGTYLGLTQENNKTVQLSGHNDTVINAFTFHQLKSVWHQ</sequence>
<dbReference type="STRING" id="313628.LNTAR_17038"/>
<dbReference type="SMART" id="SM00640">
    <property type="entry name" value="Glyco_32"/>
    <property type="match status" value="1"/>
</dbReference>
<dbReference type="GO" id="GO:0004575">
    <property type="term" value="F:sucrose alpha-glucosidase activity"/>
    <property type="evidence" value="ECO:0007669"/>
    <property type="project" value="TreeGrafter"/>
</dbReference>
<dbReference type="GO" id="GO:0005987">
    <property type="term" value="P:sucrose catabolic process"/>
    <property type="evidence" value="ECO:0007669"/>
    <property type="project" value="TreeGrafter"/>
</dbReference>
<dbReference type="InterPro" id="IPR013189">
    <property type="entry name" value="Glyco_hydro_32_C"/>
</dbReference>
<dbReference type="eggNOG" id="COG1621">
    <property type="taxonomic scope" value="Bacteria"/>
</dbReference>